<proteinExistence type="inferred from homology"/>
<keyword evidence="2 5" id="KW-0378">Hydrolase</keyword>
<feature type="binding site" evidence="5">
    <location>
        <position position="14"/>
    </location>
    <ligand>
        <name>Zn(2+)</name>
        <dbReference type="ChEBI" id="CHEBI:29105"/>
        <note>catalytic</note>
    </ligand>
</feature>
<comment type="cofactor">
    <cofactor evidence="5">
        <name>Zn(2+)</name>
        <dbReference type="ChEBI" id="CHEBI:29105"/>
    </cofactor>
    <text evidence="5">Binds 1 zinc ion per subunit.</text>
</comment>
<evidence type="ECO:0000256" key="1">
    <source>
        <dbReference type="ARBA" id="ARBA00022723"/>
    </source>
</evidence>
<feature type="binding site" evidence="5">
    <location>
        <position position="16"/>
    </location>
    <ligand>
        <name>Zn(2+)</name>
        <dbReference type="ChEBI" id="CHEBI:29105"/>
        <note>catalytic</note>
    </ligand>
</feature>
<dbReference type="NCBIfam" id="TIGR01430">
    <property type="entry name" value="aden_deam"/>
    <property type="match status" value="1"/>
</dbReference>
<evidence type="ECO:0000313" key="8">
    <source>
        <dbReference type="Proteomes" id="UP000199493"/>
    </source>
</evidence>
<keyword evidence="4 5" id="KW-0546">Nucleotide metabolism</keyword>
<dbReference type="Gene3D" id="3.20.20.140">
    <property type="entry name" value="Metal-dependent hydrolases"/>
    <property type="match status" value="1"/>
</dbReference>
<dbReference type="InterPro" id="IPR006330">
    <property type="entry name" value="Ado/ade_deaminase"/>
</dbReference>
<dbReference type="NCBIfam" id="NF006850">
    <property type="entry name" value="PRK09358.1-6"/>
    <property type="match status" value="1"/>
</dbReference>
<evidence type="ECO:0000256" key="2">
    <source>
        <dbReference type="ARBA" id="ARBA00022801"/>
    </source>
</evidence>
<dbReference type="HAMAP" id="MF_01962">
    <property type="entry name" value="Adenine_deaminase"/>
    <property type="match status" value="1"/>
</dbReference>
<dbReference type="InterPro" id="IPR001365">
    <property type="entry name" value="A_deaminase_dom"/>
</dbReference>
<accession>A0A1H8IQB0</accession>
<feature type="binding site" evidence="5">
    <location>
        <position position="194"/>
    </location>
    <ligand>
        <name>Zn(2+)</name>
        <dbReference type="ChEBI" id="CHEBI:29105"/>
        <note>catalytic</note>
    </ligand>
</feature>
<feature type="active site" description="Proton donor" evidence="5">
    <location>
        <position position="197"/>
    </location>
</feature>
<dbReference type="GO" id="GO:0008270">
    <property type="term" value="F:zinc ion binding"/>
    <property type="evidence" value="ECO:0007669"/>
    <property type="project" value="UniProtKB-UniRule"/>
</dbReference>
<dbReference type="CDD" id="cd01320">
    <property type="entry name" value="ADA"/>
    <property type="match status" value="1"/>
</dbReference>
<feature type="domain" description="Adenosine deaminase" evidence="6">
    <location>
        <begin position="9"/>
        <end position="328"/>
    </location>
</feature>
<dbReference type="GO" id="GO:0005829">
    <property type="term" value="C:cytosol"/>
    <property type="evidence" value="ECO:0007669"/>
    <property type="project" value="TreeGrafter"/>
</dbReference>
<keyword evidence="3 5" id="KW-0862">Zinc</keyword>
<feature type="site" description="Important for catalytic activity" evidence="5">
    <location>
        <position position="218"/>
    </location>
</feature>
<dbReference type="RefSeq" id="WP_089675320.1">
    <property type="nucleotide sequence ID" value="NZ_FODB01000020.1"/>
</dbReference>
<evidence type="ECO:0000256" key="4">
    <source>
        <dbReference type="ARBA" id="ARBA00023080"/>
    </source>
</evidence>
<dbReference type="EMBL" id="FODB01000020">
    <property type="protein sequence ID" value="SEN70602.1"/>
    <property type="molecule type" value="Genomic_DNA"/>
</dbReference>
<name>A0A1H8IQB0_9GAMM</name>
<comment type="catalytic activity">
    <reaction evidence="5">
        <text>adenine + H2O + H(+) = hypoxanthine + NH4(+)</text>
        <dbReference type="Rhea" id="RHEA:23688"/>
        <dbReference type="ChEBI" id="CHEBI:15377"/>
        <dbReference type="ChEBI" id="CHEBI:15378"/>
        <dbReference type="ChEBI" id="CHEBI:16708"/>
        <dbReference type="ChEBI" id="CHEBI:17368"/>
        <dbReference type="ChEBI" id="CHEBI:28938"/>
        <dbReference type="EC" id="3.5.4.2"/>
    </reaction>
</comment>
<reference evidence="7 8" key="1">
    <citation type="submission" date="2016-10" db="EMBL/GenBank/DDBJ databases">
        <authorList>
            <person name="de Groot N.N."/>
        </authorList>
    </citation>
    <scope>NUCLEOTIDE SEQUENCE [LARGE SCALE GENOMIC DNA]</scope>
    <source>
        <strain evidence="7 8">558</strain>
    </source>
</reference>
<feature type="binding site" evidence="5">
    <location>
        <position position="275"/>
    </location>
    <ligand>
        <name>Zn(2+)</name>
        <dbReference type="ChEBI" id="CHEBI:29105"/>
        <note>catalytic</note>
    </ligand>
</feature>
<dbReference type="AlphaFoldDB" id="A0A1H8IQB0"/>
<feature type="binding site" evidence="5">
    <location>
        <position position="276"/>
    </location>
    <ligand>
        <name>substrate</name>
    </ligand>
</feature>
<dbReference type="STRING" id="77097.SAMN04490369_102051"/>
<organism evidence="7 8">
    <name type="scientific">Vreelandella aquamarina</name>
    <dbReference type="NCBI Taxonomy" id="77097"/>
    <lineage>
        <taxon>Bacteria</taxon>
        <taxon>Pseudomonadati</taxon>
        <taxon>Pseudomonadota</taxon>
        <taxon>Gammaproteobacteria</taxon>
        <taxon>Oceanospirillales</taxon>
        <taxon>Halomonadaceae</taxon>
        <taxon>Vreelandella</taxon>
    </lineage>
</organism>
<dbReference type="PANTHER" id="PTHR43114:SF6">
    <property type="entry name" value="ADENINE DEAMINASE"/>
    <property type="match status" value="1"/>
</dbReference>
<dbReference type="GO" id="GO:0009117">
    <property type="term" value="P:nucleotide metabolic process"/>
    <property type="evidence" value="ECO:0007669"/>
    <property type="project" value="UniProtKB-KW"/>
</dbReference>
<protein>
    <recommendedName>
        <fullName evidence="5">Adenine deaminase</fullName>
        <shortName evidence="5">ADE</shortName>
        <ecNumber evidence="5">3.5.4.2</ecNumber>
    </recommendedName>
    <alternativeName>
        <fullName evidence="5">Adenine aminohydrolase</fullName>
        <shortName evidence="5">AAH</shortName>
    </alternativeName>
</protein>
<dbReference type="EC" id="3.5.4.2" evidence="5"/>
<dbReference type="Proteomes" id="UP000199493">
    <property type="component" value="Unassembled WGS sequence"/>
</dbReference>
<dbReference type="GO" id="GO:0000034">
    <property type="term" value="F:adenine deaminase activity"/>
    <property type="evidence" value="ECO:0007669"/>
    <property type="project" value="UniProtKB-UniRule"/>
</dbReference>
<dbReference type="InterPro" id="IPR032466">
    <property type="entry name" value="Metal_Hydrolase"/>
</dbReference>
<dbReference type="SUPFAM" id="SSF51556">
    <property type="entry name" value="Metallo-dependent hydrolases"/>
    <property type="match status" value="1"/>
</dbReference>
<keyword evidence="1 5" id="KW-0479">Metal-binding</keyword>
<dbReference type="GO" id="GO:0006146">
    <property type="term" value="P:adenine catabolic process"/>
    <property type="evidence" value="ECO:0007669"/>
    <property type="project" value="UniProtKB-UniRule"/>
</dbReference>
<dbReference type="PANTHER" id="PTHR43114">
    <property type="entry name" value="ADENINE DEAMINASE"/>
    <property type="match status" value="1"/>
</dbReference>
<sequence length="330" mass="37101">MSDFLRHLPKAELHLHIEGSLEPELMFQLADRNGIELPYATVEEAKAAYDFKDLQEFLNLYYQGMNVLRSEQDFYDLAMDYFKRARSEGVLHIDMHFDPQAHLQRGVPLEVVMAGLLRAKQEAESQLDLSVGMIMAFLRDRPADEALHVLEQAAPYWKMLDAIGLDSAERDNPPEKFQALFARAKELGLVRVAHAGEEGPAAYITQALDLLDVQRIDHGVRCLESEDVVQRLKESQTVLTVCPLSNVSLKVVDQLDQHPLPALLEAGLKVTISSDDPAYFGGGLLENHIACADAFGWGEDTFKWLNRNAMEEAFVSDARRAELLKRLEAA</sequence>
<evidence type="ECO:0000256" key="5">
    <source>
        <dbReference type="HAMAP-Rule" id="MF_01962"/>
    </source>
</evidence>
<evidence type="ECO:0000256" key="3">
    <source>
        <dbReference type="ARBA" id="ARBA00022833"/>
    </source>
</evidence>
<dbReference type="GO" id="GO:0043103">
    <property type="term" value="P:hypoxanthine salvage"/>
    <property type="evidence" value="ECO:0007669"/>
    <property type="project" value="UniProtKB-UniRule"/>
</dbReference>
<dbReference type="Pfam" id="PF00962">
    <property type="entry name" value="A_deaminase"/>
    <property type="match status" value="1"/>
</dbReference>
<comment type="similarity">
    <text evidence="5">Belongs to the metallo-dependent hydrolases superfamily. Adenosine and AMP deaminases family. Adenine deaminase type 2 subfamily.</text>
</comment>
<gene>
    <name evidence="7" type="ORF">SAMN04490369_102051</name>
</gene>
<evidence type="ECO:0000259" key="6">
    <source>
        <dbReference type="Pfam" id="PF00962"/>
    </source>
</evidence>
<evidence type="ECO:0000313" key="7">
    <source>
        <dbReference type="EMBL" id="SEN70602.1"/>
    </source>
</evidence>
<comment type="function">
    <text evidence="5">Catalyzes the hydrolytic deamination of adenine to hypoxanthine. Plays an important role in the purine salvage pathway and in nitrogen catabolism.</text>
</comment>
<dbReference type="InterPro" id="IPR028892">
    <property type="entry name" value="ADE"/>
</dbReference>